<dbReference type="OrthoDB" id="9812134at2"/>
<dbReference type="InterPro" id="IPR036271">
    <property type="entry name" value="Tet_transcr_reg_TetR-rel_C_sf"/>
</dbReference>
<keyword evidence="1 2" id="KW-0238">DNA-binding</keyword>
<feature type="DNA-binding region" description="H-T-H motif" evidence="2">
    <location>
        <begin position="22"/>
        <end position="41"/>
    </location>
</feature>
<evidence type="ECO:0000259" key="3">
    <source>
        <dbReference type="PROSITE" id="PS50977"/>
    </source>
</evidence>
<evidence type="ECO:0000256" key="1">
    <source>
        <dbReference type="ARBA" id="ARBA00023125"/>
    </source>
</evidence>
<name>A0A0D1AKP6_CLOBO</name>
<dbReference type="PATRIC" id="fig|1379739.3.peg.2120"/>
<organism evidence="4 5">
    <name type="scientific">Clostridium botulinum B2 450</name>
    <dbReference type="NCBI Taxonomy" id="1379739"/>
    <lineage>
        <taxon>Bacteria</taxon>
        <taxon>Bacillati</taxon>
        <taxon>Bacillota</taxon>
        <taxon>Clostridia</taxon>
        <taxon>Eubacteriales</taxon>
        <taxon>Clostridiaceae</taxon>
        <taxon>Clostridium</taxon>
    </lineage>
</organism>
<dbReference type="HOGENOM" id="CLU_069356_30_3_9"/>
<dbReference type="Gene3D" id="1.10.357.10">
    <property type="entry name" value="Tetracycline Repressor, domain 2"/>
    <property type="match status" value="1"/>
</dbReference>
<sequence length="187" mass="22187">MKQNILDITSKNIELYGLKKFTMDDISYDLKISKKTIYKYFKSKNDLISQYFNEIIDSDKKSTLELLEKKMPLDEKLYNIIYSYHKYKLPVRILDEAYKFYPEEFKKIQEFKDFKIDLVKKILKEGKNQGVIGENININIVSLILEKVSDTFLDYKFLTNNNITMKQAMVDLMNILLNGILNEKYNG</sequence>
<dbReference type="Proteomes" id="UP000032250">
    <property type="component" value="Unassembled WGS sequence"/>
</dbReference>
<evidence type="ECO:0000313" key="5">
    <source>
        <dbReference type="Proteomes" id="UP000032250"/>
    </source>
</evidence>
<proteinExistence type="predicted"/>
<feature type="domain" description="HTH tetR-type" evidence="3">
    <location>
        <begin position="1"/>
        <end position="59"/>
    </location>
</feature>
<dbReference type="PANTHER" id="PTHR30328">
    <property type="entry name" value="TRANSCRIPTIONAL REPRESSOR"/>
    <property type="match status" value="1"/>
</dbReference>
<dbReference type="GO" id="GO:0006355">
    <property type="term" value="P:regulation of DNA-templated transcription"/>
    <property type="evidence" value="ECO:0007669"/>
    <property type="project" value="UniProtKB-ARBA"/>
</dbReference>
<dbReference type="SUPFAM" id="SSF48498">
    <property type="entry name" value="Tetracyclin repressor-like, C-terminal domain"/>
    <property type="match status" value="1"/>
</dbReference>
<dbReference type="SUPFAM" id="SSF46689">
    <property type="entry name" value="Homeodomain-like"/>
    <property type="match status" value="1"/>
</dbReference>
<dbReference type="InterPro" id="IPR050109">
    <property type="entry name" value="HTH-type_TetR-like_transc_reg"/>
</dbReference>
<dbReference type="RefSeq" id="WP_042385034.1">
    <property type="nucleotide sequence ID" value="NZ_JXSU01000007.1"/>
</dbReference>
<evidence type="ECO:0000313" key="4">
    <source>
        <dbReference type="EMBL" id="KIS23694.1"/>
    </source>
</evidence>
<dbReference type="PROSITE" id="PS50977">
    <property type="entry name" value="HTH_TETR_2"/>
    <property type="match status" value="1"/>
</dbReference>
<comment type="caution">
    <text evidence="4">The sequence shown here is derived from an EMBL/GenBank/DDBJ whole genome shotgun (WGS) entry which is preliminary data.</text>
</comment>
<evidence type="ECO:0000256" key="2">
    <source>
        <dbReference type="PROSITE-ProRule" id="PRU00335"/>
    </source>
</evidence>
<dbReference type="PANTHER" id="PTHR30328:SF54">
    <property type="entry name" value="HTH-TYPE TRANSCRIPTIONAL REPRESSOR SCO4008"/>
    <property type="match status" value="1"/>
</dbReference>
<dbReference type="InterPro" id="IPR009057">
    <property type="entry name" value="Homeodomain-like_sf"/>
</dbReference>
<dbReference type="Pfam" id="PF00440">
    <property type="entry name" value="TetR_N"/>
    <property type="match status" value="1"/>
</dbReference>
<dbReference type="GO" id="GO:0003677">
    <property type="term" value="F:DNA binding"/>
    <property type="evidence" value="ECO:0007669"/>
    <property type="project" value="UniProtKB-UniRule"/>
</dbReference>
<dbReference type="InterPro" id="IPR001647">
    <property type="entry name" value="HTH_TetR"/>
</dbReference>
<protein>
    <submittedName>
        <fullName evidence="4">TetR family transcriptional regulator</fullName>
    </submittedName>
</protein>
<reference evidence="4 5" key="1">
    <citation type="submission" date="2014-06" db="EMBL/GenBank/DDBJ databases">
        <title>Genome characterization of distinct group I Clostridium botulinum lineages.</title>
        <authorList>
            <person name="Giordani F."/>
            <person name="Anselmo A."/>
            <person name="Fillo S."/>
            <person name="Palozzi A.M."/>
            <person name="Fortunato A."/>
            <person name="Gentile B."/>
            <person name="Ciammaruconi A."/>
            <person name="Anniballi F."/>
            <person name="De Medici D."/>
            <person name="Lista F."/>
        </authorList>
    </citation>
    <scope>NUCLEOTIDE SEQUENCE [LARGE SCALE GENOMIC DNA]</scope>
    <source>
        <strain evidence="4 5">B2 450</strain>
    </source>
</reference>
<gene>
    <name evidence="4" type="ORF">N495_08835</name>
</gene>
<dbReference type="EMBL" id="JXSU01000007">
    <property type="protein sequence ID" value="KIS23694.1"/>
    <property type="molecule type" value="Genomic_DNA"/>
</dbReference>
<dbReference type="AlphaFoldDB" id="A0A0D1AKP6"/>
<accession>A0A0D1AKP6</accession>
<dbReference type="Gene3D" id="1.10.10.60">
    <property type="entry name" value="Homeodomain-like"/>
    <property type="match status" value="1"/>
</dbReference>